<sequence>MKNCIIIFIFFLNLQTSFAQNIGIVSNINLDLEYVHLEGTLKLRLKNQHKIDYNMNEFINQYFEKKGFEVKYPYDFDFNYLLKIIITKLLSRTKNLMSM</sequence>
<dbReference type="STRING" id="684065.SAMN05421738_107132"/>
<dbReference type="EMBL" id="FOUZ01000007">
    <property type="protein sequence ID" value="SFN15964.1"/>
    <property type="molecule type" value="Genomic_DNA"/>
</dbReference>
<evidence type="ECO:0000313" key="3">
    <source>
        <dbReference type="Proteomes" id="UP000199149"/>
    </source>
</evidence>
<name>A0A1I4WQ29_9FLAO</name>
<dbReference type="AlphaFoldDB" id="A0A1I4WQ29"/>
<feature type="chain" id="PRO_5011762350" evidence="1">
    <location>
        <begin position="20"/>
        <end position="99"/>
    </location>
</feature>
<dbReference type="Proteomes" id="UP000199149">
    <property type="component" value="Unassembled WGS sequence"/>
</dbReference>
<accession>A0A1I4WQ29</accession>
<feature type="signal peptide" evidence="1">
    <location>
        <begin position="1"/>
        <end position="19"/>
    </location>
</feature>
<dbReference type="RefSeq" id="WP_092908184.1">
    <property type="nucleotide sequence ID" value="NZ_FOUZ01000007.1"/>
</dbReference>
<reference evidence="3" key="1">
    <citation type="submission" date="2016-10" db="EMBL/GenBank/DDBJ databases">
        <authorList>
            <person name="Varghese N."/>
            <person name="Submissions S."/>
        </authorList>
    </citation>
    <scope>NUCLEOTIDE SEQUENCE [LARGE SCALE GENOMIC DNA]</scope>
    <source>
        <strain evidence="3">XJ109</strain>
    </source>
</reference>
<proteinExistence type="predicted"/>
<keyword evidence="1" id="KW-0732">Signal</keyword>
<keyword evidence="3" id="KW-1185">Reference proteome</keyword>
<evidence type="ECO:0000256" key="1">
    <source>
        <dbReference type="SAM" id="SignalP"/>
    </source>
</evidence>
<gene>
    <name evidence="2" type="ORF">SAMN05421738_107132</name>
</gene>
<evidence type="ECO:0000313" key="2">
    <source>
        <dbReference type="EMBL" id="SFN15964.1"/>
    </source>
</evidence>
<protein>
    <submittedName>
        <fullName evidence="2">Uncharacterized protein</fullName>
    </submittedName>
</protein>
<organism evidence="2 3">
    <name type="scientific">Algoriella xinjiangensis</name>
    <dbReference type="NCBI Taxonomy" id="684065"/>
    <lineage>
        <taxon>Bacteria</taxon>
        <taxon>Pseudomonadati</taxon>
        <taxon>Bacteroidota</taxon>
        <taxon>Flavobacteriia</taxon>
        <taxon>Flavobacteriales</taxon>
        <taxon>Weeksellaceae</taxon>
        <taxon>Algoriella</taxon>
    </lineage>
</organism>